<dbReference type="InterPro" id="IPR011994">
    <property type="entry name" value="Cytidylate_kinase_dom"/>
</dbReference>
<dbReference type="PANTHER" id="PTHR21299:SF2">
    <property type="entry name" value="CYTIDYLATE KINASE"/>
    <property type="match status" value="1"/>
</dbReference>
<dbReference type="SUPFAM" id="SSF52540">
    <property type="entry name" value="P-loop containing nucleoside triphosphate hydrolases"/>
    <property type="match status" value="1"/>
</dbReference>
<evidence type="ECO:0000256" key="8">
    <source>
        <dbReference type="ARBA" id="ARBA00048478"/>
    </source>
</evidence>
<keyword evidence="6" id="KW-0067">ATP-binding</keyword>
<dbReference type="InterPro" id="IPR003136">
    <property type="entry name" value="Cytidylate_kin"/>
</dbReference>
<feature type="domain" description="Cytidylate kinase" evidence="9">
    <location>
        <begin position="1"/>
        <end position="184"/>
    </location>
</feature>
<dbReference type="EMBL" id="UINC01009546">
    <property type="protein sequence ID" value="SVA42799.1"/>
    <property type="molecule type" value="Genomic_DNA"/>
</dbReference>
<keyword evidence="4" id="KW-0547">Nucleotide-binding</keyword>
<evidence type="ECO:0000256" key="6">
    <source>
        <dbReference type="ARBA" id="ARBA00022840"/>
    </source>
</evidence>
<comment type="similarity">
    <text evidence="1">Belongs to the cytidylate kinase family. Type 1 subfamily.</text>
</comment>
<dbReference type="GO" id="GO:0005524">
    <property type="term" value="F:ATP binding"/>
    <property type="evidence" value="ECO:0007669"/>
    <property type="project" value="UniProtKB-KW"/>
</dbReference>
<comment type="catalytic activity">
    <reaction evidence="7">
        <text>dCMP + ATP = dCDP + ADP</text>
        <dbReference type="Rhea" id="RHEA:25094"/>
        <dbReference type="ChEBI" id="CHEBI:30616"/>
        <dbReference type="ChEBI" id="CHEBI:57566"/>
        <dbReference type="ChEBI" id="CHEBI:58593"/>
        <dbReference type="ChEBI" id="CHEBI:456216"/>
        <dbReference type="EC" id="2.7.4.25"/>
    </reaction>
</comment>
<dbReference type="NCBIfam" id="TIGR00017">
    <property type="entry name" value="cmk"/>
    <property type="match status" value="1"/>
</dbReference>
<evidence type="ECO:0000256" key="3">
    <source>
        <dbReference type="ARBA" id="ARBA00022679"/>
    </source>
</evidence>
<dbReference type="Pfam" id="PF02224">
    <property type="entry name" value="Cytidylate_kin"/>
    <property type="match status" value="1"/>
</dbReference>
<dbReference type="EC" id="2.7.4.25" evidence="2"/>
<dbReference type="Gene3D" id="3.40.50.300">
    <property type="entry name" value="P-loop containing nucleotide triphosphate hydrolases"/>
    <property type="match status" value="1"/>
</dbReference>
<dbReference type="GO" id="GO:0005829">
    <property type="term" value="C:cytosol"/>
    <property type="evidence" value="ECO:0007669"/>
    <property type="project" value="TreeGrafter"/>
</dbReference>
<dbReference type="GO" id="GO:0036431">
    <property type="term" value="F:dCMP kinase activity"/>
    <property type="evidence" value="ECO:0007669"/>
    <property type="project" value="InterPro"/>
</dbReference>
<accession>A0A381VR66</accession>
<evidence type="ECO:0000313" key="10">
    <source>
        <dbReference type="EMBL" id="SVA42799.1"/>
    </source>
</evidence>
<dbReference type="InterPro" id="IPR027417">
    <property type="entry name" value="P-loop_NTPase"/>
</dbReference>
<dbReference type="AlphaFoldDB" id="A0A381VR66"/>
<dbReference type="PANTHER" id="PTHR21299">
    <property type="entry name" value="CYTIDYLATE KINASE/PANTOATE-BETA-ALANINE LIGASE"/>
    <property type="match status" value="1"/>
</dbReference>
<protein>
    <recommendedName>
        <fullName evidence="2">(d)CMP kinase</fullName>
        <ecNumber evidence="2">2.7.4.25</ecNumber>
    </recommendedName>
</protein>
<evidence type="ECO:0000256" key="1">
    <source>
        <dbReference type="ARBA" id="ARBA00009427"/>
    </source>
</evidence>
<organism evidence="10">
    <name type="scientific">marine metagenome</name>
    <dbReference type="NCBI Taxonomy" id="408172"/>
    <lineage>
        <taxon>unclassified sequences</taxon>
        <taxon>metagenomes</taxon>
        <taxon>ecological metagenomes</taxon>
    </lineage>
</organism>
<name>A0A381VR66_9ZZZZ</name>
<evidence type="ECO:0000256" key="7">
    <source>
        <dbReference type="ARBA" id="ARBA00047615"/>
    </source>
</evidence>
<evidence type="ECO:0000256" key="4">
    <source>
        <dbReference type="ARBA" id="ARBA00022741"/>
    </source>
</evidence>
<keyword evidence="3" id="KW-0808">Transferase</keyword>
<evidence type="ECO:0000256" key="5">
    <source>
        <dbReference type="ARBA" id="ARBA00022777"/>
    </source>
</evidence>
<dbReference type="GO" id="GO:0015949">
    <property type="term" value="P:nucleobase-containing small molecule interconversion"/>
    <property type="evidence" value="ECO:0007669"/>
    <property type="project" value="TreeGrafter"/>
</dbReference>
<dbReference type="CDD" id="cd02020">
    <property type="entry name" value="CMPK"/>
    <property type="match status" value="1"/>
</dbReference>
<gene>
    <name evidence="10" type="ORF">METZ01_LOCUS95653</name>
</gene>
<proteinExistence type="inferred from homology"/>
<sequence length="191" mass="21356">MYRSVAWKSLEKNTALGDEDAVADIASKVKIELVPGKDGQLVFVDGKNITDQLKVEEISRGAAIVAAQPMIREIMTTKQRKLGEQGKVVMDGRDIGTVVFPQADKKFFLDADPKERGRRRFIELKEKDQVKNTDLSTIIAQIVQRDHEDRSRKIAPLKQAKDAMLIDTTHLSVDQVAEEIIKIITPGSQAF</sequence>
<comment type="catalytic activity">
    <reaction evidence="8">
        <text>CMP + ATP = CDP + ADP</text>
        <dbReference type="Rhea" id="RHEA:11600"/>
        <dbReference type="ChEBI" id="CHEBI:30616"/>
        <dbReference type="ChEBI" id="CHEBI:58069"/>
        <dbReference type="ChEBI" id="CHEBI:60377"/>
        <dbReference type="ChEBI" id="CHEBI:456216"/>
        <dbReference type="EC" id="2.7.4.25"/>
    </reaction>
</comment>
<reference evidence="10" key="1">
    <citation type="submission" date="2018-05" db="EMBL/GenBank/DDBJ databases">
        <authorList>
            <person name="Lanie J.A."/>
            <person name="Ng W.-L."/>
            <person name="Kazmierczak K.M."/>
            <person name="Andrzejewski T.M."/>
            <person name="Davidsen T.M."/>
            <person name="Wayne K.J."/>
            <person name="Tettelin H."/>
            <person name="Glass J.I."/>
            <person name="Rusch D."/>
            <person name="Podicherti R."/>
            <person name="Tsui H.-C.T."/>
            <person name="Winkler M.E."/>
        </authorList>
    </citation>
    <scope>NUCLEOTIDE SEQUENCE</scope>
</reference>
<keyword evidence="5" id="KW-0418">Kinase</keyword>
<evidence type="ECO:0000259" key="9">
    <source>
        <dbReference type="Pfam" id="PF02224"/>
    </source>
</evidence>
<evidence type="ECO:0000256" key="2">
    <source>
        <dbReference type="ARBA" id="ARBA00012906"/>
    </source>
</evidence>